<feature type="compositionally biased region" description="Basic residues" evidence="1">
    <location>
        <begin position="266"/>
        <end position="278"/>
    </location>
</feature>
<dbReference type="OrthoDB" id="270162at2"/>
<reference evidence="4" key="1">
    <citation type="submission" date="2017-06" db="EMBL/GenBank/DDBJ databases">
        <title>Capnocytophaga spp. assemblies.</title>
        <authorList>
            <person name="Gulvik C.A."/>
        </authorList>
    </citation>
    <scope>NUCLEOTIDE SEQUENCE [LARGE SCALE GENOMIC DNA]</scope>
    <source>
        <strain evidence="4">H2177</strain>
    </source>
</reference>
<dbReference type="RefSeq" id="WP_095894641.1">
    <property type="nucleotide sequence ID" value="NZ_BOPJ01000002.1"/>
</dbReference>
<dbReference type="Proteomes" id="UP000217348">
    <property type="component" value="Chromosome"/>
</dbReference>
<feature type="region of interest" description="Disordered" evidence="1">
    <location>
        <begin position="247"/>
        <end position="278"/>
    </location>
</feature>
<gene>
    <name evidence="3" type="ORF">CGC58_00600</name>
</gene>
<evidence type="ECO:0000256" key="2">
    <source>
        <dbReference type="SAM" id="Phobius"/>
    </source>
</evidence>
<keyword evidence="2" id="KW-0812">Transmembrane</keyword>
<dbReference type="EMBL" id="CP022387">
    <property type="protein sequence ID" value="ATA88363.1"/>
    <property type="molecule type" value="Genomic_DNA"/>
</dbReference>
<dbReference type="Pfam" id="PF06912">
    <property type="entry name" value="DUF1275"/>
    <property type="match status" value="1"/>
</dbReference>
<dbReference type="InterPro" id="IPR010699">
    <property type="entry name" value="DUF1275"/>
</dbReference>
<evidence type="ECO:0000313" key="3">
    <source>
        <dbReference type="EMBL" id="ATA88363.1"/>
    </source>
</evidence>
<feature type="transmembrane region" description="Helical" evidence="2">
    <location>
        <begin position="213"/>
        <end position="232"/>
    </location>
</feature>
<proteinExistence type="predicted"/>
<dbReference type="PANTHER" id="PTHR37314">
    <property type="entry name" value="SLR0142 PROTEIN"/>
    <property type="match status" value="1"/>
</dbReference>
<organism evidence="3 4">
    <name type="scientific">Capnocytophaga stomatis</name>
    <dbReference type="NCBI Taxonomy" id="1848904"/>
    <lineage>
        <taxon>Bacteria</taxon>
        <taxon>Pseudomonadati</taxon>
        <taxon>Bacteroidota</taxon>
        <taxon>Flavobacteriia</taxon>
        <taxon>Flavobacteriales</taxon>
        <taxon>Flavobacteriaceae</taxon>
        <taxon>Capnocytophaga</taxon>
    </lineage>
</organism>
<feature type="transmembrane region" description="Helical" evidence="2">
    <location>
        <begin position="187"/>
        <end position="207"/>
    </location>
</feature>
<name>A0A250FTC7_9FLAO</name>
<evidence type="ECO:0008006" key="5">
    <source>
        <dbReference type="Google" id="ProtNLM"/>
    </source>
</evidence>
<dbReference type="PANTHER" id="PTHR37314:SF4">
    <property type="entry name" value="UPF0700 TRANSMEMBRANE PROTEIN YOAK"/>
    <property type="match status" value="1"/>
</dbReference>
<feature type="transmembrane region" description="Helical" evidence="2">
    <location>
        <begin position="95"/>
        <end position="116"/>
    </location>
</feature>
<protein>
    <recommendedName>
        <fullName evidence="5">DUF1275 family protein</fullName>
    </recommendedName>
</protein>
<evidence type="ECO:0000256" key="1">
    <source>
        <dbReference type="SAM" id="MobiDB-lite"/>
    </source>
</evidence>
<accession>A0A250FTC7</accession>
<feature type="transmembrane region" description="Helical" evidence="2">
    <location>
        <begin position="15"/>
        <end position="36"/>
    </location>
</feature>
<dbReference type="KEGG" id="csto:CGC58_00600"/>
<sequence length="278" mass="32194">MFRHQGKNRTAKNNLQIAVVLSFVAGIVNVVGFLFLGKLTTNVTGHFALFIYDVSIMEFWKGTIYFLYIFSFLVGSFTSGWLIETANHYKKHNVFVIPTLVECFLLFTAMVLNHFFTDFPTDITACILLFAMGVQNSFVTKISNSIVRTTHLTGLFTDLGIELSQWIYLKNNNLKTQLDKVKSNIKLRLFIIIFFFLGGLSGGFFFVKMEMNLKALTIPIIVLLLGLFYDDFRFVYLTKKRKYENNIKRRKPTNTLRGQSPDNHKQKGWRHRPRRQNG</sequence>
<evidence type="ECO:0000313" key="4">
    <source>
        <dbReference type="Proteomes" id="UP000217348"/>
    </source>
</evidence>
<feature type="transmembrane region" description="Helical" evidence="2">
    <location>
        <begin position="64"/>
        <end position="83"/>
    </location>
</feature>
<dbReference type="AlphaFoldDB" id="A0A250FTC7"/>
<keyword evidence="2" id="KW-0472">Membrane</keyword>
<keyword evidence="2" id="KW-1133">Transmembrane helix</keyword>